<keyword evidence="2" id="KW-1185">Reference proteome</keyword>
<organism evidence="1 2">
    <name type="scientific">Thomasclavelia spiroformis DSM 1552</name>
    <dbReference type="NCBI Taxonomy" id="428126"/>
    <lineage>
        <taxon>Bacteria</taxon>
        <taxon>Bacillati</taxon>
        <taxon>Bacillota</taxon>
        <taxon>Erysipelotrichia</taxon>
        <taxon>Erysipelotrichales</taxon>
        <taxon>Coprobacillaceae</taxon>
        <taxon>Thomasclavelia</taxon>
    </lineage>
</organism>
<reference evidence="1" key="1">
    <citation type="submission" date="2008-02" db="EMBL/GenBank/DDBJ databases">
        <authorList>
            <person name="Fulton L."/>
            <person name="Clifton S."/>
            <person name="Fulton B."/>
            <person name="Xu J."/>
            <person name="Minx P."/>
            <person name="Pepin K.H."/>
            <person name="Johnson M."/>
            <person name="Thiruvilangam P."/>
            <person name="Bhonagiri V."/>
            <person name="Nash W.E."/>
            <person name="Mardis E.R."/>
            <person name="Wilson R.K."/>
        </authorList>
    </citation>
    <scope>NUCLEOTIDE SEQUENCE [LARGE SCALE GENOMIC DNA]</scope>
    <source>
        <strain evidence="1">DSM 1552</strain>
    </source>
</reference>
<comment type="caution">
    <text evidence="1">The sequence shown here is derived from an EMBL/GenBank/DDBJ whole genome shotgun (WGS) entry which is preliminary data.</text>
</comment>
<dbReference type="HOGENOM" id="CLU_3097487_0_0_9"/>
<dbReference type="EMBL" id="ABIK02000006">
    <property type="protein sequence ID" value="EDS75448.1"/>
    <property type="molecule type" value="Genomic_DNA"/>
</dbReference>
<protein>
    <submittedName>
        <fullName evidence="1">Uncharacterized protein</fullName>
    </submittedName>
</protein>
<evidence type="ECO:0000313" key="1">
    <source>
        <dbReference type="EMBL" id="EDS75448.1"/>
    </source>
</evidence>
<accession>B1C0W3</accession>
<sequence length="51" mass="6169">MPTSFTTSLKFFSLYIYLTLEPDLNIYFEYCSIHLICLFIKENYIKKDHPN</sequence>
<evidence type="ECO:0000313" key="2">
    <source>
        <dbReference type="Proteomes" id="UP000004910"/>
    </source>
</evidence>
<name>B1C0W3_9FIRM</name>
<dbReference type="AlphaFoldDB" id="B1C0W3"/>
<reference evidence="1" key="2">
    <citation type="submission" date="2014-06" db="EMBL/GenBank/DDBJ databases">
        <title>Draft genome sequence of Clostridium spiroforme (DSM 1552).</title>
        <authorList>
            <person name="Sudarsanam P."/>
            <person name="Ley R."/>
            <person name="Guruge J."/>
            <person name="Turnbaugh P.J."/>
            <person name="Mahowald M."/>
            <person name="Liep D."/>
            <person name="Gordon J."/>
        </authorList>
    </citation>
    <scope>NUCLEOTIDE SEQUENCE</scope>
    <source>
        <strain evidence="1">DSM 1552</strain>
    </source>
</reference>
<gene>
    <name evidence="1" type="ORF">CLOSPI_00844</name>
</gene>
<proteinExistence type="predicted"/>
<dbReference type="Proteomes" id="UP000004910">
    <property type="component" value="Unassembled WGS sequence"/>
</dbReference>